<gene>
    <name evidence="1" type="ORF">PX52LOC_01935</name>
</gene>
<organism evidence="1 2">
    <name type="scientific">Limnoglobus roseus</name>
    <dbReference type="NCBI Taxonomy" id="2598579"/>
    <lineage>
        <taxon>Bacteria</taxon>
        <taxon>Pseudomonadati</taxon>
        <taxon>Planctomycetota</taxon>
        <taxon>Planctomycetia</taxon>
        <taxon>Gemmatales</taxon>
        <taxon>Gemmataceae</taxon>
        <taxon>Limnoglobus</taxon>
    </lineage>
</organism>
<protein>
    <submittedName>
        <fullName evidence="1">Uncharacterized protein</fullName>
    </submittedName>
</protein>
<evidence type="ECO:0000313" key="1">
    <source>
        <dbReference type="EMBL" id="QEL15030.1"/>
    </source>
</evidence>
<dbReference type="KEGG" id="lrs:PX52LOC_01935"/>
<dbReference type="AlphaFoldDB" id="A0A5C1A8G1"/>
<accession>A0A5C1A8G1</accession>
<proteinExistence type="predicted"/>
<reference evidence="2" key="1">
    <citation type="submission" date="2019-08" db="EMBL/GenBank/DDBJ databases">
        <title>Limnoglobus roseus gen. nov., sp. nov., a novel freshwater planctomycete with a giant genome from the family Gemmataceae.</title>
        <authorList>
            <person name="Kulichevskaya I.S."/>
            <person name="Naumoff D.G."/>
            <person name="Miroshnikov K."/>
            <person name="Ivanova A."/>
            <person name="Philippov D.A."/>
            <person name="Hakobyan A."/>
            <person name="Rijpstra I.C."/>
            <person name="Sinninghe Damste J.S."/>
            <person name="Liesack W."/>
            <person name="Dedysh S.N."/>
        </authorList>
    </citation>
    <scope>NUCLEOTIDE SEQUENCE [LARGE SCALE GENOMIC DNA]</scope>
    <source>
        <strain evidence="2">PX52</strain>
    </source>
</reference>
<dbReference type="EMBL" id="CP042425">
    <property type="protein sequence ID" value="QEL15030.1"/>
    <property type="molecule type" value="Genomic_DNA"/>
</dbReference>
<sequence>MISHRFRDQLDLEQAANRLASPMAFVPCPMFQSFSSAHQTQVQEVYRLAAEMTREQLQPVRYPQFSMN</sequence>
<keyword evidence="2" id="KW-1185">Reference proteome</keyword>
<name>A0A5C1A8G1_9BACT</name>
<dbReference type="Proteomes" id="UP000324974">
    <property type="component" value="Chromosome"/>
</dbReference>
<evidence type="ECO:0000313" key="2">
    <source>
        <dbReference type="Proteomes" id="UP000324974"/>
    </source>
</evidence>